<dbReference type="EMBL" id="NMUH01003594">
    <property type="protein sequence ID" value="MQM06287.1"/>
    <property type="molecule type" value="Genomic_DNA"/>
</dbReference>
<keyword evidence="3" id="KW-1185">Reference proteome</keyword>
<organism evidence="2 3">
    <name type="scientific">Colocasia esculenta</name>
    <name type="common">Wild taro</name>
    <name type="synonym">Arum esculentum</name>
    <dbReference type="NCBI Taxonomy" id="4460"/>
    <lineage>
        <taxon>Eukaryota</taxon>
        <taxon>Viridiplantae</taxon>
        <taxon>Streptophyta</taxon>
        <taxon>Embryophyta</taxon>
        <taxon>Tracheophyta</taxon>
        <taxon>Spermatophyta</taxon>
        <taxon>Magnoliopsida</taxon>
        <taxon>Liliopsida</taxon>
        <taxon>Araceae</taxon>
        <taxon>Aroideae</taxon>
        <taxon>Colocasieae</taxon>
        <taxon>Colocasia</taxon>
    </lineage>
</organism>
<comment type="caution">
    <text evidence="2">The sequence shown here is derived from an EMBL/GenBank/DDBJ whole genome shotgun (WGS) entry which is preliminary data.</text>
</comment>
<evidence type="ECO:0000256" key="1">
    <source>
        <dbReference type="SAM" id="MobiDB-lite"/>
    </source>
</evidence>
<evidence type="ECO:0000313" key="2">
    <source>
        <dbReference type="EMBL" id="MQM06287.1"/>
    </source>
</evidence>
<gene>
    <name evidence="2" type="ORF">Taro_039113</name>
</gene>
<accession>A0A843WFP5</accession>
<reference evidence="2" key="1">
    <citation type="submission" date="2017-07" db="EMBL/GenBank/DDBJ databases">
        <title>Taro Niue Genome Assembly and Annotation.</title>
        <authorList>
            <person name="Atibalentja N."/>
            <person name="Keating K."/>
            <person name="Fields C.J."/>
        </authorList>
    </citation>
    <scope>NUCLEOTIDE SEQUENCE</scope>
    <source>
        <strain evidence="2">Niue_2</strain>
        <tissue evidence="2">Leaf</tissue>
    </source>
</reference>
<proteinExistence type="predicted"/>
<name>A0A843WFP5_COLES</name>
<dbReference type="AlphaFoldDB" id="A0A843WFP5"/>
<sequence length="504" mass="55986">MDTNCRYWSPTSPFPVPHSRVLRPETLEVPGMGLRLFTGVANPFTWLVCGGLYCSSYTLLGEFPTKPVTREAHPYPYPYRLRPVRGRWTRIKFVNGLTGLNEAFRHSWYQNKFRKFEMADRRDWGGGGEDPEKSTQRMIERIWESLTDIRVRMEKQAPVPPAVVPPVTEVSVAPVAPPPRVEGLREELQNAVIPFMCRSVEEAAQRAATLERSIRARQASGSGSDPVLSSCDGYREANVVCVWYVCEFQGLIGPIVWACSTPVSSVCHCDRKECRVLNVTEVAGAFLLPLCGFDRLHVRHVSRARRPADVSLGKATPSEFCSARRRGAAVIFAGIRVFDVLVTWEARMEREKCWGSVIPRVLRESPRVWTYGSWHPRRNAGGARPLQSGEVSCPTTPVFDVPTGPYVTGRVILHVAPVVLEWRETVDEMTLHAAPMAGELSGPAGSCRHGSSRNIAGGISGGDDDVDRGGLCRMSPQATVETSLPCCRGSSERNVHEPWLMSFP</sequence>
<dbReference type="Proteomes" id="UP000652761">
    <property type="component" value="Unassembled WGS sequence"/>
</dbReference>
<feature type="region of interest" description="Disordered" evidence="1">
    <location>
        <begin position="443"/>
        <end position="462"/>
    </location>
</feature>
<protein>
    <submittedName>
        <fullName evidence="2">Uncharacterized protein</fullName>
    </submittedName>
</protein>
<evidence type="ECO:0000313" key="3">
    <source>
        <dbReference type="Proteomes" id="UP000652761"/>
    </source>
</evidence>